<dbReference type="GeneID" id="37220033"/>
<keyword evidence="1" id="KW-0812">Transmembrane</keyword>
<evidence type="ECO:0000313" key="2">
    <source>
        <dbReference type="EMBL" id="RAK97627.1"/>
    </source>
</evidence>
<keyword evidence="1" id="KW-1133">Transmembrane helix</keyword>
<keyword evidence="1" id="KW-0472">Membrane</keyword>
<protein>
    <submittedName>
        <fullName evidence="2">Uncharacterized protein</fullName>
    </submittedName>
</protein>
<reference evidence="2 3" key="1">
    <citation type="submission" date="2018-02" db="EMBL/GenBank/DDBJ databases">
        <title>The genomes of Aspergillus section Nigri reveals drivers in fungal speciation.</title>
        <authorList>
            <consortium name="DOE Joint Genome Institute"/>
            <person name="Vesth T.C."/>
            <person name="Nybo J."/>
            <person name="Theobald S."/>
            <person name="Brandl J."/>
            <person name="Frisvad J.C."/>
            <person name="Nielsen K.F."/>
            <person name="Lyhne E.K."/>
            <person name="Kogle M.E."/>
            <person name="Kuo A."/>
            <person name="Riley R."/>
            <person name="Clum A."/>
            <person name="Nolan M."/>
            <person name="Lipzen A."/>
            <person name="Salamov A."/>
            <person name="Henrissat B."/>
            <person name="Wiebenga A."/>
            <person name="De vries R.P."/>
            <person name="Grigoriev I.V."/>
            <person name="Mortensen U.H."/>
            <person name="Andersen M.R."/>
            <person name="Baker S.E."/>
        </authorList>
    </citation>
    <scope>NUCLEOTIDE SEQUENCE [LARGE SCALE GENOMIC DNA]</scope>
    <source>
        <strain evidence="2 3">CBS 121593</strain>
    </source>
</reference>
<evidence type="ECO:0000313" key="3">
    <source>
        <dbReference type="Proteomes" id="UP000249402"/>
    </source>
</evidence>
<dbReference type="OrthoDB" id="4472000at2759"/>
<dbReference type="Proteomes" id="UP000249402">
    <property type="component" value="Unassembled WGS sequence"/>
</dbReference>
<dbReference type="RefSeq" id="XP_025571955.1">
    <property type="nucleotide sequence ID" value="XM_025715168.1"/>
</dbReference>
<evidence type="ECO:0000256" key="1">
    <source>
        <dbReference type="SAM" id="Phobius"/>
    </source>
</evidence>
<dbReference type="VEuPathDB" id="FungiDB:BO80DRAFT_328047"/>
<feature type="transmembrane region" description="Helical" evidence="1">
    <location>
        <begin position="40"/>
        <end position="57"/>
    </location>
</feature>
<organism evidence="2 3">
    <name type="scientific">Aspergillus ibericus CBS 121593</name>
    <dbReference type="NCBI Taxonomy" id="1448316"/>
    <lineage>
        <taxon>Eukaryota</taxon>
        <taxon>Fungi</taxon>
        <taxon>Dikarya</taxon>
        <taxon>Ascomycota</taxon>
        <taxon>Pezizomycotina</taxon>
        <taxon>Eurotiomycetes</taxon>
        <taxon>Eurotiomycetidae</taxon>
        <taxon>Eurotiales</taxon>
        <taxon>Aspergillaceae</taxon>
        <taxon>Aspergillus</taxon>
        <taxon>Aspergillus subgen. Circumdati</taxon>
    </lineage>
</organism>
<accession>A0A395GSE0</accession>
<name>A0A395GSE0_9EURO</name>
<gene>
    <name evidence="2" type="ORF">BO80DRAFT_328047</name>
</gene>
<proteinExistence type="predicted"/>
<keyword evidence="3" id="KW-1185">Reference proteome</keyword>
<dbReference type="AlphaFoldDB" id="A0A395GSE0"/>
<feature type="non-terminal residue" evidence="2">
    <location>
        <position position="107"/>
    </location>
</feature>
<sequence length="107" mass="12594">YLQYNPYNNPLALLITNRQVYEETRQIFYSLNTFVFDNDLFLPVFLLGIGRHNAVLLRSVHWRTKMRPSGDNQISILRPWLDPSPSGRDMWTSELAYIRFMGLLASE</sequence>
<feature type="non-terminal residue" evidence="2">
    <location>
        <position position="1"/>
    </location>
</feature>
<dbReference type="EMBL" id="KZ824461">
    <property type="protein sequence ID" value="RAK97627.1"/>
    <property type="molecule type" value="Genomic_DNA"/>
</dbReference>